<dbReference type="PROSITE" id="PS51257">
    <property type="entry name" value="PROKAR_LIPOPROTEIN"/>
    <property type="match status" value="1"/>
</dbReference>
<proteinExistence type="predicted"/>
<dbReference type="GO" id="GO:0015846">
    <property type="term" value="P:polyamine transport"/>
    <property type="evidence" value="ECO:0007669"/>
    <property type="project" value="InterPro"/>
</dbReference>
<dbReference type="Pfam" id="PF13416">
    <property type="entry name" value="SBP_bac_8"/>
    <property type="match status" value="1"/>
</dbReference>
<gene>
    <name evidence="3" type="ORF">BSA145_09650</name>
</gene>
<reference evidence="3 4" key="1">
    <citation type="submission" date="2016-05" db="EMBL/GenBank/DDBJ databases">
        <title>Complete Genome and Methylome Analysis of Psychrotrophic Bacterial Isolates from Antarctic Lake Untersee.</title>
        <authorList>
            <person name="Fomenkov A."/>
            <person name="Akimov V.N."/>
            <person name="Vasilyeva L.V."/>
            <person name="Andersen D."/>
            <person name="Vincze T."/>
            <person name="Roberts R.J."/>
        </authorList>
    </citation>
    <scope>NUCLEOTIDE SEQUENCE [LARGE SCALE GENOMIC DNA]</scope>
    <source>
        <strain evidence="3 4">U14-5</strain>
    </source>
</reference>
<dbReference type="GO" id="GO:0030975">
    <property type="term" value="F:thiamine binding"/>
    <property type="evidence" value="ECO:0007669"/>
    <property type="project" value="TreeGrafter"/>
</dbReference>
<accession>A0A1L6ZHY7</accession>
<dbReference type="Gene3D" id="3.40.190.10">
    <property type="entry name" value="Periplasmic binding protein-like II"/>
    <property type="match status" value="2"/>
</dbReference>
<dbReference type="GO" id="GO:0019808">
    <property type="term" value="F:polyamine binding"/>
    <property type="evidence" value="ECO:0007669"/>
    <property type="project" value="InterPro"/>
</dbReference>
<dbReference type="GO" id="GO:0015888">
    <property type="term" value="P:thiamine transport"/>
    <property type="evidence" value="ECO:0007669"/>
    <property type="project" value="TreeGrafter"/>
</dbReference>
<dbReference type="AlphaFoldDB" id="A0A1L6ZHY7"/>
<dbReference type="EMBL" id="CP015607">
    <property type="protein sequence ID" value="APT46127.1"/>
    <property type="molecule type" value="Genomic_DNA"/>
</dbReference>
<keyword evidence="3" id="KW-0067">ATP-binding</keyword>
<dbReference type="GO" id="GO:0030976">
    <property type="term" value="F:thiamine pyrophosphate binding"/>
    <property type="evidence" value="ECO:0007669"/>
    <property type="project" value="TreeGrafter"/>
</dbReference>
<dbReference type="GO" id="GO:0005524">
    <property type="term" value="F:ATP binding"/>
    <property type="evidence" value="ECO:0007669"/>
    <property type="project" value="UniProtKB-KW"/>
</dbReference>
<evidence type="ECO:0000256" key="2">
    <source>
        <dbReference type="SAM" id="SignalP"/>
    </source>
</evidence>
<dbReference type="RefSeq" id="WP_075622324.1">
    <property type="nucleotide sequence ID" value="NZ_CP015607.1"/>
</dbReference>
<protein>
    <submittedName>
        <fullName evidence="3">ABC transporter ATP-binding protein</fullName>
    </submittedName>
</protein>
<organism evidence="3 4">
    <name type="scientific">Bacillus safensis</name>
    <dbReference type="NCBI Taxonomy" id="561879"/>
    <lineage>
        <taxon>Bacteria</taxon>
        <taxon>Bacillati</taxon>
        <taxon>Bacillota</taxon>
        <taxon>Bacilli</taxon>
        <taxon>Bacillales</taxon>
        <taxon>Bacillaceae</taxon>
        <taxon>Bacillus</taxon>
    </lineage>
</organism>
<dbReference type="GO" id="GO:0030288">
    <property type="term" value="C:outer membrane-bounded periplasmic space"/>
    <property type="evidence" value="ECO:0007669"/>
    <property type="project" value="TreeGrafter"/>
</dbReference>
<keyword evidence="3" id="KW-0547">Nucleotide-binding</keyword>
<dbReference type="CDD" id="cd13589">
    <property type="entry name" value="PBP2_polyamine_RpCGA009"/>
    <property type="match status" value="1"/>
</dbReference>
<feature type="signal peptide" evidence="2">
    <location>
        <begin position="1"/>
        <end position="20"/>
    </location>
</feature>
<dbReference type="Proteomes" id="UP000185426">
    <property type="component" value="Chromosome"/>
</dbReference>
<evidence type="ECO:0000313" key="4">
    <source>
        <dbReference type="Proteomes" id="UP000185426"/>
    </source>
</evidence>
<keyword evidence="1 2" id="KW-0732">Signal</keyword>
<dbReference type="PANTHER" id="PTHR30006">
    <property type="entry name" value="THIAMINE-BINDING PERIPLASMIC PROTEIN-RELATED"/>
    <property type="match status" value="1"/>
</dbReference>
<dbReference type="InterPro" id="IPR006059">
    <property type="entry name" value="SBP"/>
</dbReference>
<sequence>MKRRLIAIFAGILSIVVLLAACGGNGKDQGKQQQTVIVGVYGGDWEKNIKPILEKFEKDTGIKVQTVSGADSEWFTKLKASNGKNPPYDLLILQPDTIQRGIAANVLAPIDEAQAPNVKKLYRSVQKKLTVNGKQYAAGFSMGQLGIAYRKDLVKQEPNSWTDLWSSQLKGKVAISSPTYSAGLQFFSALVHAQGGTESNPKDIDKAFKSLAQLKGHVAAFPDNPGSIQTLLERGDVAAVPYWDGRVFALEEEGMDIGFSYPKEGAVAAVASWALTKGNQHEEAAYKLLNYLSGKEAQEAFSEKSYYGMSNSDVKYNDKIKGKVKVGENYYSKLTWVDYETATSELGNWTNRWNEVLGGGK</sequence>
<evidence type="ECO:0000313" key="3">
    <source>
        <dbReference type="EMBL" id="APT46127.1"/>
    </source>
</evidence>
<dbReference type="SUPFAM" id="SSF53850">
    <property type="entry name" value="Periplasmic binding protein-like II"/>
    <property type="match status" value="1"/>
</dbReference>
<name>A0A1L6ZHY7_BACIA</name>
<evidence type="ECO:0000256" key="1">
    <source>
        <dbReference type="ARBA" id="ARBA00022729"/>
    </source>
</evidence>
<dbReference type="InterPro" id="IPR001188">
    <property type="entry name" value="Sperm_putr-bd"/>
</dbReference>
<dbReference type="PANTHER" id="PTHR30006:SF2">
    <property type="entry name" value="ABC TRANSPORTER SUBSTRATE-BINDING PROTEIN"/>
    <property type="match status" value="1"/>
</dbReference>
<dbReference type="PRINTS" id="PR00909">
    <property type="entry name" value="SPERMDNBNDNG"/>
</dbReference>
<feature type="chain" id="PRO_5012114726" evidence="2">
    <location>
        <begin position="21"/>
        <end position="361"/>
    </location>
</feature>